<evidence type="ECO:0000313" key="2">
    <source>
        <dbReference type="Proteomes" id="UP000016922"/>
    </source>
</evidence>
<gene>
    <name evidence="1" type="ORF">GLAREA_03387</name>
</gene>
<dbReference type="EMBL" id="KE145363">
    <property type="protein sequence ID" value="EPE30420.1"/>
    <property type="molecule type" value="Genomic_DNA"/>
</dbReference>
<dbReference type="RefSeq" id="XP_008081831.1">
    <property type="nucleotide sequence ID" value="XM_008083640.1"/>
</dbReference>
<dbReference type="Proteomes" id="UP000016922">
    <property type="component" value="Unassembled WGS sequence"/>
</dbReference>
<sequence length="537" mass="62157">MGIKDLPNELLIDILELVVESKARDSIKTASTKAQNILPLIYASKHFHIISEVILYRMVRLASLNSLTKFLRTVLARPSLGLLVQRIELKNIKDPDKISTGTKVRQQMRILRNQFPGTKELEAVKQAVKTHGLSSAETRTWLSKIEQKHWWAIAPLVIFVLPNVDEVYITDFNVDMNKPWIYFKQVLSRSQRTGKLKSLRIQHLYTTNGEYFERTEEEPCVHSMILDMLTDIAVDTFEINRMRAPPTCELRSYRDVEFRARDAQYKILTPQDGHLSLRSLKIVHSTIATDCLRDILRRCPLLEVFHFGRSQYIYDQVFRPQYLVHSLRHLKRTLKELTVYGLPKTWSLEERPDIQECELANLGSLTEFEALKELTVSDHLLMEQYPIDIRNNNRLEWRPTENLLLCNLPKSLETLRIVECDFKLIADQIKELMSCEAEKVPKLKNIVIALQWEMERGLRGSANGLVTEDMLCYGVFYQGRGFFRGRRKSPRLAKIKAKAKELEALCKKHGVKMRIGDIVTGEGVGGQQFVLVTWPKV</sequence>
<dbReference type="HOGENOM" id="CLU_507194_0_0_1"/>
<proteinExistence type="predicted"/>
<organism evidence="1 2">
    <name type="scientific">Glarea lozoyensis (strain ATCC 20868 / MF5171)</name>
    <dbReference type="NCBI Taxonomy" id="1116229"/>
    <lineage>
        <taxon>Eukaryota</taxon>
        <taxon>Fungi</taxon>
        <taxon>Dikarya</taxon>
        <taxon>Ascomycota</taxon>
        <taxon>Pezizomycotina</taxon>
        <taxon>Leotiomycetes</taxon>
        <taxon>Helotiales</taxon>
        <taxon>Helotiaceae</taxon>
        <taxon>Glarea</taxon>
    </lineage>
</organism>
<dbReference type="AlphaFoldDB" id="S3CXU7"/>
<dbReference type="GeneID" id="19462442"/>
<keyword evidence="2" id="KW-1185">Reference proteome</keyword>
<dbReference type="OrthoDB" id="2520703at2759"/>
<dbReference type="KEGG" id="glz:GLAREA_03387"/>
<reference evidence="1 2" key="1">
    <citation type="journal article" date="2013" name="BMC Genomics">
        <title>Genomics-driven discovery of the pneumocandin biosynthetic gene cluster in the fungus Glarea lozoyensis.</title>
        <authorList>
            <person name="Chen L."/>
            <person name="Yue Q."/>
            <person name="Zhang X."/>
            <person name="Xiang M."/>
            <person name="Wang C."/>
            <person name="Li S."/>
            <person name="Che Y."/>
            <person name="Ortiz-Lopez F.J."/>
            <person name="Bills G.F."/>
            <person name="Liu X."/>
            <person name="An Z."/>
        </authorList>
    </citation>
    <scope>NUCLEOTIDE SEQUENCE [LARGE SCALE GENOMIC DNA]</scope>
    <source>
        <strain evidence="2">ATCC 20868 / MF5171</strain>
    </source>
</reference>
<evidence type="ECO:0000313" key="1">
    <source>
        <dbReference type="EMBL" id="EPE30420.1"/>
    </source>
</evidence>
<accession>S3CXU7</accession>
<protein>
    <submittedName>
        <fullName evidence="1">Uncharacterized protein</fullName>
    </submittedName>
</protein>
<name>S3CXU7_GLAL2</name>